<evidence type="ECO:0000256" key="1">
    <source>
        <dbReference type="ARBA" id="ARBA00003518"/>
    </source>
</evidence>
<dbReference type="EC" id="2.2.1.2" evidence="5 11"/>
<gene>
    <name evidence="11 12" type="primary">tal</name>
    <name evidence="12" type="ORF">PZA18_12490</name>
</gene>
<name>A0ABT7DXR3_9NEIS</name>
<dbReference type="InterPro" id="IPR013785">
    <property type="entry name" value="Aldolase_TIM"/>
</dbReference>
<evidence type="ECO:0000256" key="5">
    <source>
        <dbReference type="ARBA" id="ARBA00013151"/>
    </source>
</evidence>
<evidence type="ECO:0000256" key="6">
    <source>
        <dbReference type="ARBA" id="ARBA00022490"/>
    </source>
</evidence>
<evidence type="ECO:0000256" key="11">
    <source>
        <dbReference type="HAMAP-Rule" id="MF_00493"/>
    </source>
</evidence>
<dbReference type="PIRSF" id="PIRSF036915">
    <property type="entry name" value="Trnald_Bac_Plnt"/>
    <property type="match status" value="1"/>
</dbReference>
<dbReference type="Pfam" id="PF00923">
    <property type="entry name" value="TAL_FSA"/>
    <property type="match status" value="1"/>
</dbReference>
<comment type="caution">
    <text evidence="12">The sequence shown here is derived from an EMBL/GenBank/DDBJ whole genome shotgun (WGS) entry which is preliminary data.</text>
</comment>
<evidence type="ECO:0000256" key="4">
    <source>
        <dbReference type="ARBA" id="ARBA00008426"/>
    </source>
</evidence>
<sequence>MNPLLAVKPLGQRIWLDNLSRELLAGPLARLIEQDGLAGVTSNPAIFQKAIASGLGYADDLARLKAEALTPEQRFEALAVPDVQMACDLFAQSYQSSAGLDGYVSLEVSPHLARDTEGTLAAARRLWRDINRPNAMIKIPATPESLPAVTAAIADGININVTLIFSLPQLQAVFDAYTAGLMQRQTKGLPLQGIRAVASLFLSRVDTHVDRLLADLPGAAGLQGKAAIALAKTAYQTYLGHFEGSAFAGLQAAGAHGQRVLWASTGTKNPAYSDVMYVDELIGAETVNTLPDATLAAFRDHGRAEPRLTQNLPQAEQTLAELAALGIDLDAVGDTLQYEGLKLFDDAFASLLAQLS</sequence>
<keyword evidence="8 11" id="KW-0570">Pentose shunt</keyword>
<comment type="subcellular location">
    <subcellularLocation>
        <location evidence="2 11">Cytoplasm</location>
    </subcellularLocation>
</comment>
<protein>
    <recommendedName>
        <fullName evidence="5 11">Transaldolase</fullName>
        <ecNumber evidence="5 11">2.2.1.2</ecNumber>
    </recommendedName>
</protein>
<evidence type="ECO:0000256" key="8">
    <source>
        <dbReference type="ARBA" id="ARBA00023126"/>
    </source>
</evidence>
<reference evidence="12" key="1">
    <citation type="submission" date="2023-03" db="EMBL/GenBank/DDBJ databases">
        <title>Chitinimonas shenzhenensis gen. nov., sp. nov., a novel member of family Burkholderiaceae isolated from activated sludge collected in Shen Zhen, China.</title>
        <authorList>
            <person name="Wang X."/>
        </authorList>
    </citation>
    <scope>NUCLEOTIDE SEQUENCE</scope>
    <source>
        <strain evidence="12">DQS-5</strain>
    </source>
</reference>
<comment type="function">
    <text evidence="1 11">Transaldolase is important for the balance of metabolites in the pentose-phosphate pathway.</text>
</comment>
<dbReference type="NCBIfam" id="TIGR00876">
    <property type="entry name" value="tal_mycobact"/>
    <property type="match status" value="1"/>
</dbReference>
<evidence type="ECO:0000256" key="9">
    <source>
        <dbReference type="ARBA" id="ARBA00023270"/>
    </source>
</evidence>
<dbReference type="EMBL" id="JARRAF010000013">
    <property type="protein sequence ID" value="MDK2124864.1"/>
    <property type="molecule type" value="Genomic_DNA"/>
</dbReference>
<evidence type="ECO:0000313" key="13">
    <source>
        <dbReference type="Proteomes" id="UP001172778"/>
    </source>
</evidence>
<evidence type="ECO:0000256" key="7">
    <source>
        <dbReference type="ARBA" id="ARBA00022679"/>
    </source>
</evidence>
<dbReference type="HAMAP" id="MF_00493">
    <property type="entry name" value="Transaldolase_2"/>
    <property type="match status" value="1"/>
</dbReference>
<keyword evidence="7 11" id="KW-0808">Transferase</keyword>
<dbReference type="InterPro" id="IPR004732">
    <property type="entry name" value="Transaldolase_2"/>
</dbReference>
<dbReference type="SUPFAM" id="SSF51569">
    <property type="entry name" value="Aldolase"/>
    <property type="match status" value="1"/>
</dbReference>
<keyword evidence="6 11" id="KW-0963">Cytoplasm</keyword>
<dbReference type="CDD" id="cd00955">
    <property type="entry name" value="Transaldolase_like"/>
    <property type="match status" value="1"/>
</dbReference>
<comment type="similarity">
    <text evidence="4 11">Belongs to the transaldolase family. Type 2 subfamily.</text>
</comment>
<dbReference type="Proteomes" id="UP001172778">
    <property type="component" value="Unassembled WGS sequence"/>
</dbReference>
<evidence type="ECO:0000256" key="2">
    <source>
        <dbReference type="ARBA" id="ARBA00004496"/>
    </source>
</evidence>
<dbReference type="GO" id="GO:0004801">
    <property type="term" value="F:transaldolase activity"/>
    <property type="evidence" value="ECO:0007669"/>
    <property type="project" value="UniProtKB-EC"/>
</dbReference>
<evidence type="ECO:0000256" key="10">
    <source>
        <dbReference type="ARBA" id="ARBA00048810"/>
    </source>
</evidence>
<dbReference type="RefSeq" id="WP_284101176.1">
    <property type="nucleotide sequence ID" value="NZ_JARRAF010000013.1"/>
</dbReference>
<feature type="active site" description="Schiff-base intermediate with substrate" evidence="11">
    <location>
        <position position="138"/>
    </location>
</feature>
<dbReference type="InterPro" id="IPR018225">
    <property type="entry name" value="Transaldolase_AS"/>
</dbReference>
<evidence type="ECO:0000313" key="12">
    <source>
        <dbReference type="EMBL" id="MDK2124864.1"/>
    </source>
</evidence>
<dbReference type="PANTHER" id="PTHR10683:SF31">
    <property type="entry name" value="TRANSALDOLASE"/>
    <property type="match status" value="1"/>
</dbReference>
<accession>A0ABT7DXR3</accession>
<organism evidence="12 13">
    <name type="scientific">Parachitinimonas caeni</name>
    <dbReference type="NCBI Taxonomy" id="3031301"/>
    <lineage>
        <taxon>Bacteria</taxon>
        <taxon>Pseudomonadati</taxon>
        <taxon>Pseudomonadota</taxon>
        <taxon>Betaproteobacteria</taxon>
        <taxon>Neisseriales</taxon>
        <taxon>Chitinibacteraceae</taxon>
        <taxon>Parachitinimonas</taxon>
    </lineage>
</organism>
<comment type="catalytic activity">
    <reaction evidence="10 11">
        <text>D-sedoheptulose 7-phosphate + D-glyceraldehyde 3-phosphate = D-erythrose 4-phosphate + beta-D-fructose 6-phosphate</text>
        <dbReference type="Rhea" id="RHEA:17053"/>
        <dbReference type="ChEBI" id="CHEBI:16897"/>
        <dbReference type="ChEBI" id="CHEBI:57483"/>
        <dbReference type="ChEBI" id="CHEBI:57634"/>
        <dbReference type="ChEBI" id="CHEBI:59776"/>
        <dbReference type="EC" id="2.2.1.2"/>
    </reaction>
</comment>
<proteinExistence type="inferred from homology"/>
<keyword evidence="9 11" id="KW-0704">Schiff base</keyword>
<evidence type="ECO:0000256" key="3">
    <source>
        <dbReference type="ARBA" id="ARBA00004857"/>
    </source>
</evidence>
<dbReference type="PANTHER" id="PTHR10683">
    <property type="entry name" value="TRANSALDOLASE"/>
    <property type="match status" value="1"/>
</dbReference>
<comment type="pathway">
    <text evidence="3 11">Carbohydrate degradation; pentose phosphate pathway; D-glyceraldehyde 3-phosphate and beta-D-fructose 6-phosphate from D-ribose 5-phosphate and D-xylulose 5-phosphate (non-oxidative stage): step 2/3.</text>
</comment>
<dbReference type="NCBIfam" id="NF002881">
    <property type="entry name" value="PRK03343.1"/>
    <property type="match status" value="1"/>
</dbReference>
<dbReference type="Gene3D" id="3.20.20.70">
    <property type="entry name" value="Aldolase class I"/>
    <property type="match status" value="1"/>
</dbReference>
<keyword evidence="13" id="KW-1185">Reference proteome</keyword>
<dbReference type="PROSITE" id="PS01054">
    <property type="entry name" value="TRANSALDOLASE_1"/>
    <property type="match status" value="1"/>
</dbReference>
<dbReference type="InterPro" id="IPR001585">
    <property type="entry name" value="TAL/FSA"/>
</dbReference>